<dbReference type="EMBL" id="JANPWB010000005">
    <property type="protein sequence ID" value="KAJ1190011.1"/>
    <property type="molecule type" value="Genomic_DNA"/>
</dbReference>
<dbReference type="AlphaFoldDB" id="A0AAV7UN29"/>
<proteinExistence type="predicted"/>
<accession>A0AAV7UN29</accession>
<reference evidence="1" key="1">
    <citation type="journal article" date="2022" name="bioRxiv">
        <title>Sequencing and chromosome-scale assembly of the giantPleurodeles waltlgenome.</title>
        <authorList>
            <person name="Brown T."/>
            <person name="Elewa A."/>
            <person name="Iarovenko S."/>
            <person name="Subramanian E."/>
            <person name="Araus A.J."/>
            <person name="Petzold A."/>
            <person name="Susuki M."/>
            <person name="Suzuki K.-i.T."/>
            <person name="Hayashi T."/>
            <person name="Toyoda A."/>
            <person name="Oliveira C."/>
            <person name="Osipova E."/>
            <person name="Leigh N.D."/>
            <person name="Simon A."/>
            <person name="Yun M.H."/>
        </authorList>
    </citation>
    <scope>NUCLEOTIDE SEQUENCE</scope>
    <source>
        <strain evidence="1">20211129_DDA</strain>
        <tissue evidence="1">Liver</tissue>
    </source>
</reference>
<evidence type="ECO:0000313" key="1">
    <source>
        <dbReference type="EMBL" id="KAJ1190011.1"/>
    </source>
</evidence>
<gene>
    <name evidence="1" type="ORF">NDU88_006751</name>
</gene>
<organism evidence="1 2">
    <name type="scientific">Pleurodeles waltl</name>
    <name type="common">Iberian ribbed newt</name>
    <dbReference type="NCBI Taxonomy" id="8319"/>
    <lineage>
        <taxon>Eukaryota</taxon>
        <taxon>Metazoa</taxon>
        <taxon>Chordata</taxon>
        <taxon>Craniata</taxon>
        <taxon>Vertebrata</taxon>
        <taxon>Euteleostomi</taxon>
        <taxon>Amphibia</taxon>
        <taxon>Batrachia</taxon>
        <taxon>Caudata</taxon>
        <taxon>Salamandroidea</taxon>
        <taxon>Salamandridae</taxon>
        <taxon>Pleurodelinae</taxon>
        <taxon>Pleurodeles</taxon>
    </lineage>
</organism>
<dbReference type="Proteomes" id="UP001066276">
    <property type="component" value="Chromosome 3_1"/>
</dbReference>
<protein>
    <submittedName>
        <fullName evidence="1">Uncharacterized protein</fullName>
    </submittedName>
</protein>
<sequence>MPITVAQVGSFMCLHRELRQSERVTDVWTFDNLCRTAYEESLAGQEACIHLYPDSESEGPKETPRASVSFRVLLYEKYLTRGGKL</sequence>
<keyword evidence="2" id="KW-1185">Reference proteome</keyword>
<name>A0AAV7UN29_PLEWA</name>
<comment type="caution">
    <text evidence="1">The sequence shown here is derived from an EMBL/GenBank/DDBJ whole genome shotgun (WGS) entry which is preliminary data.</text>
</comment>
<evidence type="ECO:0000313" key="2">
    <source>
        <dbReference type="Proteomes" id="UP001066276"/>
    </source>
</evidence>